<feature type="chain" id="PRO_5008898605" description="TIR domain-containing protein" evidence="11">
    <location>
        <begin position="35"/>
        <end position="1224"/>
    </location>
</feature>
<feature type="signal peptide" evidence="11">
    <location>
        <begin position="1"/>
        <end position="34"/>
    </location>
</feature>
<dbReference type="InterPro" id="IPR001611">
    <property type="entry name" value="Leu-rich_rpt"/>
</dbReference>
<dbReference type="SUPFAM" id="SSF52058">
    <property type="entry name" value="L domain-like"/>
    <property type="match status" value="2"/>
</dbReference>
<dbReference type="STRING" id="947166.A0A1D1VMK5"/>
<dbReference type="Proteomes" id="UP000186922">
    <property type="component" value="Unassembled WGS sequence"/>
</dbReference>
<dbReference type="PANTHER" id="PTHR45712">
    <property type="entry name" value="AGAP008170-PA"/>
    <property type="match status" value="1"/>
</dbReference>
<evidence type="ECO:0000256" key="2">
    <source>
        <dbReference type="ARBA" id="ARBA00009634"/>
    </source>
</evidence>
<feature type="domain" description="TIR" evidence="12">
    <location>
        <begin position="1058"/>
        <end position="1193"/>
    </location>
</feature>
<evidence type="ECO:0000256" key="7">
    <source>
        <dbReference type="ARBA" id="ARBA00022737"/>
    </source>
</evidence>
<dbReference type="PROSITE" id="PS51450">
    <property type="entry name" value="LRR"/>
    <property type="match status" value="15"/>
</dbReference>
<dbReference type="SUPFAM" id="SSF52200">
    <property type="entry name" value="Toll/Interleukin receptor TIR domain"/>
    <property type="match status" value="1"/>
</dbReference>
<dbReference type="InterPro" id="IPR000157">
    <property type="entry name" value="TIR_dom"/>
</dbReference>
<evidence type="ECO:0000256" key="6">
    <source>
        <dbReference type="ARBA" id="ARBA00022729"/>
    </source>
</evidence>
<keyword evidence="7" id="KW-0677">Repeat</keyword>
<evidence type="ECO:0000256" key="8">
    <source>
        <dbReference type="ARBA" id="ARBA00022989"/>
    </source>
</evidence>
<proteinExistence type="inferred from homology"/>
<keyword evidence="6 11" id="KW-0732">Signal</keyword>
<evidence type="ECO:0000313" key="14">
    <source>
        <dbReference type="Proteomes" id="UP000186922"/>
    </source>
</evidence>
<dbReference type="Pfam" id="PF13676">
    <property type="entry name" value="TIR_2"/>
    <property type="match status" value="1"/>
</dbReference>
<keyword evidence="14" id="KW-1185">Reference proteome</keyword>
<dbReference type="AlphaFoldDB" id="A0A1D1VMK5"/>
<dbReference type="GO" id="GO:0005886">
    <property type="term" value="C:plasma membrane"/>
    <property type="evidence" value="ECO:0007669"/>
    <property type="project" value="UniProtKB-SubCell"/>
</dbReference>
<dbReference type="InterPro" id="IPR003591">
    <property type="entry name" value="Leu-rich_rpt_typical-subtyp"/>
</dbReference>
<dbReference type="PROSITE" id="PS51257">
    <property type="entry name" value="PROKAR_LIPOPROTEIN"/>
    <property type="match status" value="1"/>
</dbReference>
<evidence type="ECO:0000256" key="5">
    <source>
        <dbReference type="ARBA" id="ARBA00022692"/>
    </source>
</evidence>
<comment type="similarity">
    <text evidence="2">Belongs to the Toll-like receptor family.</text>
</comment>
<reference evidence="13 14" key="1">
    <citation type="journal article" date="2016" name="Nat. Commun.">
        <title>Extremotolerant tardigrade genome and improved radiotolerance of human cultured cells by tardigrade-unique protein.</title>
        <authorList>
            <person name="Hashimoto T."/>
            <person name="Horikawa D.D."/>
            <person name="Saito Y."/>
            <person name="Kuwahara H."/>
            <person name="Kozuka-Hata H."/>
            <person name="Shin-I T."/>
            <person name="Minakuchi Y."/>
            <person name="Ohishi K."/>
            <person name="Motoyama A."/>
            <person name="Aizu T."/>
            <person name="Enomoto A."/>
            <person name="Kondo K."/>
            <person name="Tanaka S."/>
            <person name="Hara Y."/>
            <person name="Koshikawa S."/>
            <person name="Sagara H."/>
            <person name="Miura T."/>
            <person name="Yokobori S."/>
            <person name="Miyagawa K."/>
            <person name="Suzuki Y."/>
            <person name="Kubo T."/>
            <person name="Oyama M."/>
            <person name="Kohara Y."/>
            <person name="Fujiyama A."/>
            <person name="Arakawa K."/>
            <person name="Katayama T."/>
            <person name="Toyoda A."/>
            <person name="Kunieda T."/>
        </authorList>
    </citation>
    <scope>NUCLEOTIDE SEQUENCE [LARGE SCALE GENOMIC DNA]</scope>
    <source>
        <strain evidence="13 14">YOKOZUNA-1</strain>
    </source>
</reference>
<dbReference type="PANTHER" id="PTHR45712:SF22">
    <property type="entry name" value="INSULIN-LIKE GROWTH FACTOR-BINDING PROTEIN COMPLEX ACID LABILE SUBUNIT"/>
    <property type="match status" value="1"/>
</dbReference>
<feature type="transmembrane region" description="Helical" evidence="10">
    <location>
        <begin position="1000"/>
        <end position="1023"/>
    </location>
</feature>
<dbReference type="SMART" id="SM00369">
    <property type="entry name" value="LRR_TYP"/>
    <property type="match status" value="22"/>
</dbReference>
<dbReference type="SMART" id="SM00365">
    <property type="entry name" value="LRR_SD22"/>
    <property type="match status" value="13"/>
</dbReference>
<keyword evidence="9 10" id="KW-0472">Membrane</keyword>
<dbReference type="Gene3D" id="3.40.50.10140">
    <property type="entry name" value="Toll/interleukin-1 receptor homology (TIR) domain"/>
    <property type="match status" value="1"/>
</dbReference>
<evidence type="ECO:0000256" key="11">
    <source>
        <dbReference type="SAM" id="SignalP"/>
    </source>
</evidence>
<dbReference type="Gene3D" id="3.80.10.10">
    <property type="entry name" value="Ribonuclease Inhibitor"/>
    <property type="match status" value="6"/>
</dbReference>
<dbReference type="SMART" id="SM00364">
    <property type="entry name" value="LRR_BAC"/>
    <property type="match status" value="10"/>
</dbReference>
<dbReference type="SMART" id="SM00255">
    <property type="entry name" value="TIR"/>
    <property type="match status" value="1"/>
</dbReference>
<keyword evidence="5 10" id="KW-0812">Transmembrane</keyword>
<evidence type="ECO:0000256" key="9">
    <source>
        <dbReference type="ARBA" id="ARBA00023136"/>
    </source>
</evidence>
<evidence type="ECO:0000256" key="3">
    <source>
        <dbReference type="ARBA" id="ARBA00022475"/>
    </source>
</evidence>
<comment type="caution">
    <text evidence="13">The sequence shown here is derived from an EMBL/GenBank/DDBJ whole genome shotgun (WGS) entry which is preliminary data.</text>
</comment>
<evidence type="ECO:0000313" key="13">
    <source>
        <dbReference type="EMBL" id="GAV00988.1"/>
    </source>
</evidence>
<dbReference type="FunFam" id="3.80.10.10:FF:001438">
    <property type="entry name" value="Uncharacterized protein"/>
    <property type="match status" value="1"/>
</dbReference>
<dbReference type="InterPro" id="IPR050333">
    <property type="entry name" value="SLRP"/>
</dbReference>
<dbReference type="PRINTS" id="PR01537">
    <property type="entry name" value="INTRLKN1R1F"/>
</dbReference>
<comment type="subcellular location">
    <subcellularLocation>
        <location evidence="1">Cell membrane</location>
    </subcellularLocation>
</comment>
<sequence length="1224" mass="138960">MNMSCRASLRTSGRYSGMFSALLICLSVITSCYAQSTRVDYPYACPEECQCQTTMRNGVFVECALLSIGVWSDFRAIQSNFTQGLLIQCDARHLDSKLLEGTFAHLAELEKLSLVDCAFTKVPKDAFRGLKSLKFLTISTRASGNVLQLEEGALKPLEQLEVLDLQRSNMQRLPANELCGLKNLKTLHLEDNALGNLASLGTSSGCLQSLQAAHLDGNAIAALGYGDVSQFLGRNLTRLSITRNKINSLSNNAFEKMDKLTELDLSENVLESIPEELWRQESKLEKLSLTGNELKSIPVNTFVLLGQLRHLNLSHNGLTNQWINGELLRNNPKIEVLDVSQNQLTHIDRSLLHNLLNLNELDLQQNRIEWIEPTAFDRQQKLETLDLSQNLLPSLEEGAFSGLYVLNRLNMSTNQLKTVSDSLLAQSKKLTGLDLSNNQINQLSATTLVGVRGLQELRLGKNQLVILPAPLLRHLSDLSILDLSENRLRSLEPDTLVNKPNLKVLILSNNDLAELREDVFERSFLRLEDIQLDGNVLQTIGNWTAARFTNLLRLNISNNQISQLRLADLPASLQLLDGHSNAIVELIAAGSESLQLRHLDLSSNQLTRLGPKDLPASLQVLDLADNNIETIERNTFSNKPRLMSVNLTRNKLHSLEDSSLKINSFSAAEKLPDFHLSRNPFLCDCQMVFLKKVTSENSLRWFPRIVDLDTLECRDMRAKSTGRLLDVPDESFLCTYEEQCSSVCHCCDFGACDCKMTCPDNCTCYHNRNWDRNIIDCSAESLTTIPIMLPMEASDVYLDGNRLPSLPEYALIGRTKMTSLYLNNSQIQRIDNHTFNGLSQLRNLHLHHNQITILRGGEFSQLVSLEVLDLSWNDIHSIHEHTFLTLTKLRVLNLAGNQLDSLITLPLPPAPTVSSLQLFLANNVWECWCNEERELGLTEWLVRFTARIQDIHHMHCYDRSQYPALLRDMKRPRERCSSLDAQNTQSSQFPVVSESAPESFMVVVGIVLGCVCFLVIVLVAFVLRYRYEIQVRLYSRFRLRLCSSMETEDEESEYGYEKICDAFISYSDLDEHLVLGELAPRLEFGSPKYKLFLHYRDHPLGMRTPESIIQGVQLSKRTILVLSENYLKREWAKLDFKTAHQQVFKDKKNKIIIVLLGDIQMKDLDVDLRIYLKQNPCLQWGEKLFWKKLYYALPDPEPILESHYSHTLSSVRNGHIYSYPITDL</sequence>
<name>A0A1D1VMK5_RAMVA</name>
<dbReference type="InterPro" id="IPR035897">
    <property type="entry name" value="Toll_tir_struct_dom_sf"/>
</dbReference>
<protein>
    <recommendedName>
        <fullName evidence="12">TIR domain-containing protein</fullName>
    </recommendedName>
</protein>
<dbReference type="Pfam" id="PF13855">
    <property type="entry name" value="LRR_8"/>
    <property type="match status" value="6"/>
</dbReference>
<keyword evidence="3" id="KW-1003">Cell membrane</keyword>
<keyword evidence="4" id="KW-0433">Leucine-rich repeat</keyword>
<evidence type="ECO:0000256" key="1">
    <source>
        <dbReference type="ARBA" id="ARBA00004236"/>
    </source>
</evidence>
<evidence type="ECO:0000259" key="12">
    <source>
        <dbReference type="PROSITE" id="PS50104"/>
    </source>
</evidence>
<dbReference type="Pfam" id="PF00560">
    <property type="entry name" value="LRR_1"/>
    <property type="match status" value="1"/>
</dbReference>
<dbReference type="FunFam" id="3.40.50.10140:FF:000021">
    <property type="entry name" value="Toll receptor 13"/>
    <property type="match status" value="1"/>
</dbReference>
<evidence type="ECO:0000256" key="10">
    <source>
        <dbReference type="SAM" id="Phobius"/>
    </source>
</evidence>
<dbReference type="EMBL" id="BDGG01000006">
    <property type="protein sequence ID" value="GAV00988.1"/>
    <property type="molecule type" value="Genomic_DNA"/>
</dbReference>
<organism evidence="13 14">
    <name type="scientific">Ramazzottius varieornatus</name>
    <name type="common">Water bear</name>
    <name type="synonym">Tardigrade</name>
    <dbReference type="NCBI Taxonomy" id="947166"/>
    <lineage>
        <taxon>Eukaryota</taxon>
        <taxon>Metazoa</taxon>
        <taxon>Ecdysozoa</taxon>
        <taxon>Tardigrada</taxon>
        <taxon>Eutardigrada</taxon>
        <taxon>Parachela</taxon>
        <taxon>Hypsibioidea</taxon>
        <taxon>Ramazzottiidae</taxon>
        <taxon>Ramazzottius</taxon>
    </lineage>
</organism>
<dbReference type="PRINTS" id="PR00019">
    <property type="entry name" value="LEURICHRPT"/>
</dbReference>
<dbReference type="SUPFAM" id="SSF52047">
    <property type="entry name" value="RNI-like"/>
    <property type="match status" value="1"/>
</dbReference>
<dbReference type="OrthoDB" id="2015831at2759"/>
<accession>A0A1D1VMK5</accession>
<evidence type="ECO:0000256" key="4">
    <source>
        <dbReference type="ARBA" id="ARBA00022614"/>
    </source>
</evidence>
<dbReference type="PROSITE" id="PS50104">
    <property type="entry name" value="TIR"/>
    <property type="match status" value="1"/>
</dbReference>
<gene>
    <name evidence="13" type="primary">RvY_11767-1</name>
    <name evidence="13" type="synonym">RvY_11767.1</name>
    <name evidence="13" type="ORF">RvY_11767</name>
</gene>
<dbReference type="GO" id="GO:0007165">
    <property type="term" value="P:signal transduction"/>
    <property type="evidence" value="ECO:0007669"/>
    <property type="project" value="InterPro"/>
</dbReference>
<dbReference type="InterPro" id="IPR032675">
    <property type="entry name" value="LRR_dom_sf"/>
</dbReference>
<keyword evidence="8 10" id="KW-1133">Transmembrane helix</keyword>